<reference evidence="7" key="1">
    <citation type="submission" date="2020-10" db="EMBL/GenBank/DDBJ databases">
        <authorList>
            <person name="Palmer J.M."/>
        </authorList>
    </citation>
    <scope>NUCLEOTIDE SEQUENCE</scope>
    <source>
        <strain evidence="7">UCD 2041</strain>
    </source>
</reference>
<feature type="region of interest" description="Disordered" evidence="5">
    <location>
        <begin position="1"/>
        <end position="21"/>
    </location>
</feature>
<evidence type="ECO:0000256" key="2">
    <source>
        <dbReference type="ARBA" id="ARBA00022771"/>
    </source>
</evidence>
<dbReference type="RefSeq" id="XP_041137657.1">
    <property type="nucleotide sequence ID" value="XM_041279443.1"/>
</dbReference>
<feature type="domain" description="GRF-type" evidence="6">
    <location>
        <begin position="111"/>
        <end position="179"/>
    </location>
</feature>
<evidence type="ECO:0000256" key="4">
    <source>
        <dbReference type="PROSITE-ProRule" id="PRU01343"/>
    </source>
</evidence>
<keyword evidence="1" id="KW-0479">Metal-binding</keyword>
<keyword evidence="2 4" id="KW-0863">Zinc-finger</keyword>
<dbReference type="OrthoDB" id="391817at2759"/>
<evidence type="ECO:0000256" key="1">
    <source>
        <dbReference type="ARBA" id="ARBA00022723"/>
    </source>
</evidence>
<dbReference type="Proteomes" id="UP000663131">
    <property type="component" value="Chromosome 8"/>
</dbReference>
<evidence type="ECO:0000259" key="6">
    <source>
        <dbReference type="PROSITE" id="PS51999"/>
    </source>
</evidence>
<evidence type="ECO:0000256" key="3">
    <source>
        <dbReference type="ARBA" id="ARBA00022833"/>
    </source>
</evidence>
<dbReference type="KEGG" id="bbrx:BRETT_000884"/>
<dbReference type="EMBL" id="CP063136">
    <property type="protein sequence ID" value="QOU21164.1"/>
    <property type="molecule type" value="Genomic_DNA"/>
</dbReference>
<sequence length="179" mass="20686">MKHDLSSSSELGYRSRKHLKRSQQNLSAFLSVKRVRSFPSQKEPPCEKKLIVSQEAVSSLFVAESESDTESESNYAISNITEQNPRRKNTISAREFNKLLKSSTSMGTPFCYHDEPCVLRTVKKEGSKNFGKKFWCCGRHSRNLSWNLTDQKDGHDHNDLLKRPLDEYECGFFKWVSKM</sequence>
<keyword evidence="3" id="KW-0862">Zinc</keyword>
<reference evidence="7" key="2">
    <citation type="journal article" name="BMC Genomics">
        <title>New genome assemblies reveal patterns of domestication and adaptation across Brettanomyces (Dekkera) species.</title>
        <authorList>
            <person name="Roach M.J."/>
            <person name="Borneman A.R."/>
        </authorList>
    </citation>
    <scope>NUCLEOTIDE SEQUENCE</scope>
    <source>
        <strain evidence="7">UCD 2041</strain>
    </source>
</reference>
<dbReference type="AlphaFoldDB" id="A0A871R8Y1"/>
<dbReference type="PROSITE" id="PS51999">
    <property type="entry name" value="ZF_GRF"/>
    <property type="match status" value="1"/>
</dbReference>
<organism evidence="7 8">
    <name type="scientific">Dekkera bruxellensis</name>
    <name type="common">Brettanomyces custersii</name>
    <dbReference type="NCBI Taxonomy" id="5007"/>
    <lineage>
        <taxon>Eukaryota</taxon>
        <taxon>Fungi</taxon>
        <taxon>Dikarya</taxon>
        <taxon>Ascomycota</taxon>
        <taxon>Saccharomycotina</taxon>
        <taxon>Pichiomycetes</taxon>
        <taxon>Pichiales</taxon>
        <taxon>Pichiaceae</taxon>
        <taxon>Brettanomyces</taxon>
    </lineage>
</organism>
<evidence type="ECO:0000313" key="7">
    <source>
        <dbReference type="EMBL" id="QOU21164.1"/>
    </source>
</evidence>
<proteinExistence type="predicted"/>
<dbReference type="GeneID" id="64572809"/>
<dbReference type="GO" id="GO:0008270">
    <property type="term" value="F:zinc ion binding"/>
    <property type="evidence" value="ECO:0007669"/>
    <property type="project" value="UniProtKB-KW"/>
</dbReference>
<evidence type="ECO:0000256" key="5">
    <source>
        <dbReference type="SAM" id="MobiDB-lite"/>
    </source>
</evidence>
<evidence type="ECO:0000313" key="8">
    <source>
        <dbReference type="Proteomes" id="UP000663131"/>
    </source>
</evidence>
<feature type="compositionally biased region" description="Polar residues" evidence="5">
    <location>
        <begin position="1"/>
        <end position="10"/>
    </location>
</feature>
<dbReference type="InterPro" id="IPR010666">
    <property type="entry name" value="Znf_GRF"/>
</dbReference>
<gene>
    <name evidence="7" type="ORF">BRETT_000884</name>
</gene>
<name>A0A871R8Y1_DEKBR</name>
<protein>
    <recommendedName>
        <fullName evidence="6">GRF-type domain-containing protein</fullName>
    </recommendedName>
</protein>
<accession>A0A871R8Y1</accession>